<evidence type="ECO:0000313" key="7">
    <source>
        <dbReference type="Proteomes" id="UP001604336"/>
    </source>
</evidence>
<proteinExistence type="inferred from homology"/>
<name>A0ABD1PTE2_9LAMI</name>
<dbReference type="PROSITE" id="PS50600">
    <property type="entry name" value="ULP_PROTEASE"/>
    <property type="match status" value="1"/>
</dbReference>
<dbReference type="GO" id="GO:0008234">
    <property type="term" value="F:cysteine-type peptidase activity"/>
    <property type="evidence" value="ECO:0007669"/>
    <property type="project" value="UniProtKB-KW"/>
</dbReference>
<reference evidence="7" key="1">
    <citation type="submission" date="2024-07" db="EMBL/GenBank/DDBJ databases">
        <title>Two chromosome-level genome assemblies of Korean endemic species Abeliophyllum distichum and Forsythia ovata (Oleaceae).</title>
        <authorList>
            <person name="Jang H."/>
        </authorList>
    </citation>
    <scope>NUCLEOTIDE SEQUENCE [LARGE SCALE GENOMIC DNA]</scope>
</reference>
<dbReference type="Pfam" id="PF02902">
    <property type="entry name" value="Peptidase_C48"/>
    <property type="match status" value="1"/>
</dbReference>
<dbReference type="Gene3D" id="3.40.395.10">
    <property type="entry name" value="Adenoviral Proteinase, Chain A"/>
    <property type="match status" value="1"/>
</dbReference>
<dbReference type="Proteomes" id="UP001604336">
    <property type="component" value="Unassembled WGS sequence"/>
</dbReference>
<dbReference type="InterPro" id="IPR044613">
    <property type="entry name" value="Nep1/2-like"/>
</dbReference>
<evidence type="ECO:0000256" key="4">
    <source>
        <dbReference type="ARBA" id="ARBA00022807"/>
    </source>
</evidence>
<feature type="domain" description="Ubiquitin-like protease family profile" evidence="5">
    <location>
        <begin position="1"/>
        <end position="138"/>
    </location>
</feature>
<accession>A0ABD1PTE2</accession>
<keyword evidence="3" id="KW-0378">Hydrolase</keyword>
<dbReference type="PANTHER" id="PTHR46468:SF1">
    <property type="entry name" value="SENTRIN-SPECIFIC PROTEASE 8"/>
    <property type="match status" value="1"/>
</dbReference>
<dbReference type="InterPro" id="IPR003653">
    <property type="entry name" value="Peptidase_C48_C"/>
</dbReference>
<organism evidence="6 7">
    <name type="scientific">Abeliophyllum distichum</name>
    <dbReference type="NCBI Taxonomy" id="126358"/>
    <lineage>
        <taxon>Eukaryota</taxon>
        <taxon>Viridiplantae</taxon>
        <taxon>Streptophyta</taxon>
        <taxon>Embryophyta</taxon>
        <taxon>Tracheophyta</taxon>
        <taxon>Spermatophyta</taxon>
        <taxon>Magnoliopsida</taxon>
        <taxon>eudicotyledons</taxon>
        <taxon>Gunneridae</taxon>
        <taxon>Pentapetalae</taxon>
        <taxon>asterids</taxon>
        <taxon>lamiids</taxon>
        <taxon>Lamiales</taxon>
        <taxon>Oleaceae</taxon>
        <taxon>Forsythieae</taxon>
        <taxon>Abeliophyllum</taxon>
    </lineage>
</organism>
<evidence type="ECO:0000256" key="1">
    <source>
        <dbReference type="ARBA" id="ARBA00005234"/>
    </source>
</evidence>
<evidence type="ECO:0000256" key="2">
    <source>
        <dbReference type="ARBA" id="ARBA00022670"/>
    </source>
</evidence>
<keyword evidence="7" id="KW-1185">Reference proteome</keyword>
<comment type="similarity">
    <text evidence="1">Belongs to the peptidase C48 family.</text>
</comment>
<dbReference type="EMBL" id="JBFOLK010000013">
    <property type="protein sequence ID" value="KAL2467202.1"/>
    <property type="molecule type" value="Genomic_DNA"/>
</dbReference>
<protein>
    <submittedName>
        <fullName evidence="6">Ubiquitin-like protease domain-containing protein</fullName>
    </submittedName>
</protein>
<evidence type="ECO:0000259" key="5">
    <source>
        <dbReference type="PROSITE" id="PS50600"/>
    </source>
</evidence>
<evidence type="ECO:0000256" key="3">
    <source>
        <dbReference type="ARBA" id="ARBA00022801"/>
    </source>
</evidence>
<evidence type="ECO:0000313" key="6">
    <source>
        <dbReference type="EMBL" id="KAL2467202.1"/>
    </source>
</evidence>
<dbReference type="SUPFAM" id="SSF54001">
    <property type="entry name" value="Cysteine proteinases"/>
    <property type="match status" value="1"/>
</dbReference>
<dbReference type="GO" id="GO:0006508">
    <property type="term" value="P:proteolysis"/>
    <property type="evidence" value="ECO:0007669"/>
    <property type="project" value="UniProtKB-KW"/>
</dbReference>
<gene>
    <name evidence="6" type="ORF">Adt_43053</name>
</gene>
<dbReference type="AlphaFoldDB" id="A0ABD1PTE2"/>
<sequence length="171" mass="19951">MAIPRSQKIDQVLEHLHNTGQPRLLLFPMNSNGGRGSDVVPNHWTLLTFDSEAGQWIHYNSNLPRDGTSNRYMDYAMQLKEYVESKQKELFMKSPDTNTVVYKEEEFNHPLISYEKCPQQHIGTVDCGIHVCHVMERLAKNEEIEETMTMKEVRQYKANMVSQFIKDFVVE</sequence>
<dbReference type="PANTHER" id="PTHR46468">
    <property type="entry name" value="SENTRIN-SPECIFIC PROTEASE 8"/>
    <property type="match status" value="1"/>
</dbReference>
<comment type="caution">
    <text evidence="6">The sequence shown here is derived from an EMBL/GenBank/DDBJ whole genome shotgun (WGS) entry which is preliminary data.</text>
</comment>
<dbReference type="InterPro" id="IPR038765">
    <property type="entry name" value="Papain-like_cys_pep_sf"/>
</dbReference>
<keyword evidence="2" id="KW-0645">Protease</keyword>
<keyword evidence="4" id="KW-0788">Thiol protease</keyword>